<evidence type="ECO:0000256" key="5">
    <source>
        <dbReference type="ARBA" id="ARBA00022989"/>
    </source>
</evidence>
<comment type="subcellular location">
    <subcellularLocation>
        <location evidence="1">Cell membrane</location>
        <topology evidence="1">Multi-pass membrane protein</topology>
    </subcellularLocation>
</comment>
<dbReference type="Proteomes" id="UP000859505">
    <property type="component" value="Unassembled WGS sequence"/>
</dbReference>
<proteinExistence type="inferred from homology"/>
<evidence type="ECO:0000256" key="7">
    <source>
        <dbReference type="SAM" id="Phobius"/>
    </source>
</evidence>
<accession>A0AAD3UCT7</accession>
<dbReference type="EMBL" id="DACTUL010000035">
    <property type="protein sequence ID" value="HAT6345827.1"/>
    <property type="molecule type" value="Genomic_DNA"/>
</dbReference>
<dbReference type="PANTHER" id="PTHR40043:SF1">
    <property type="entry name" value="UPF0719 INNER MEMBRANE PROTEIN YJFL"/>
    <property type="match status" value="1"/>
</dbReference>
<protein>
    <submittedName>
        <fullName evidence="8">DUF350 domain-containing protein</fullName>
    </submittedName>
</protein>
<organism evidence="8 9">
    <name type="scientific">Aeromonas hydrophila</name>
    <dbReference type="NCBI Taxonomy" id="644"/>
    <lineage>
        <taxon>Bacteria</taxon>
        <taxon>Pseudomonadati</taxon>
        <taxon>Pseudomonadota</taxon>
        <taxon>Gammaproteobacteria</taxon>
        <taxon>Aeromonadales</taxon>
        <taxon>Aeromonadaceae</taxon>
        <taxon>Aeromonas</taxon>
    </lineage>
</organism>
<keyword evidence="4 7" id="KW-0812">Transmembrane</keyword>
<evidence type="ECO:0000313" key="9">
    <source>
        <dbReference type="Proteomes" id="UP000859505"/>
    </source>
</evidence>
<evidence type="ECO:0000256" key="1">
    <source>
        <dbReference type="ARBA" id="ARBA00004651"/>
    </source>
</evidence>
<sequence length="137" mass="14423">MSSQLLGSLGGLLPFSAYFLLAITLLAIFVRLYTWLTPHHEFALIRAGNPAAATAFGGALIGFALPLSSAISHSLSLSDCAIWGAIALLVQVAAFRLMRLWLIDLSERISRGEMAGAILVASASLSVGLLNAACMTY</sequence>
<reference evidence="8" key="2">
    <citation type="submission" date="2020-01" db="EMBL/GenBank/DDBJ databases">
        <authorList>
            <consortium name="NCBI Pathogen Detection Project"/>
        </authorList>
    </citation>
    <scope>NUCLEOTIDE SEQUENCE</scope>
    <source>
        <strain evidence="8">OLC2673_Aeromonas</strain>
    </source>
</reference>
<feature type="transmembrane region" description="Helical" evidence="7">
    <location>
        <begin position="81"/>
        <end position="102"/>
    </location>
</feature>
<dbReference type="InterPro" id="IPR007140">
    <property type="entry name" value="DUF350"/>
</dbReference>
<reference evidence="8" key="1">
    <citation type="journal article" date="2018" name="Genome Biol.">
        <title>SKESA: strategic k-mer extension for scrupulous assemblies.</title>
        <authorList>
            <person name="Souvorov A."/>
            <person name="Agarwala R."/>
            <person name="Lipman D.J."/>
        </authorList>
    </citation>
    <scope>NUCLEOTIDE SEQUENCE</scope>
    <source>
        <strain evidence="8">OLC2673_Aeromonas</strain>
    </source>
</reference>
<feature type="transmembrane region" description="Helical" evidence="7">
    <location>
        <begin position="12"/>
        <end position="30"/>
    </location>
</feature>
<dbReference type="Pfam" id="PF03994">
    <property type="entry name" value="DUF350"/>
    <property type="match status" value="1"/>
</dbReference>
<keyword evidence="5 7" id="KW-1133">Transmembrane helix</keyword>
<comment type="caution">
    <text evidence="8">The sequence shown here is derived from an EMBL/GenBank/DDBJ whole genome shotgun (WGS) entry which is preliminary data.</text>
</comment>
<dbReference type="RefSeq" id="WP_017783204.1">
    <property type="nucleotide sequence ID" value="NZ_CABMNZ010000001.1"/>
</dbReference>
<evidence type="ECO:0000313" key="8">
    <source>
        <dbReference type="EMBL" id="HAT6345827.1"/>
    </source>
</evidence>
<evidence type="ECO:0000256" key="3">
    <source>
        <dbReference type="ARBA" id="ARBA00022475"/>
    </source>
</evidence>
<dbReference type="PANTHER" id="PTHR40043">
    <property type="entry name" value="UPF0719 INNER MEMBRANE PROTEIN YJFL"/>
    <property type="match status" value="1"/>
</dbReference>
<evidence type="ECO:0000256" key="6">
    <source>
        <dbReference type="ARBA" id="ARBA00023136"/>
    </source>
</evidence>
<comment type="similarity">
    <text evidence="2">Belongs to the UPF0719 family.</text>
</comment>
<keyword evidence="3" id="KW-1003">Cell membrane</keyword>
<keyword evidence="6 7" id="KW-0472">Membrane</keyword>
<evidence type="ECO:0000256" key="2">
    <source>
        <dbReference type="ARBA" id="ARBA00005779"/>
    </source>
</evidence>
<dbReference type="AlphaFoldDB" id="A0AAD3UCT7"/>
<evidence type="ECO:0000256" key="4">
    <source>
        <dbReference type="ARBA" id="ARBA00022692"/>
    </source>
</evidence>
<gene>
    <name evidence="8" type="ORF">JAJ28_003614</name>
</gene>
<feature type="transmembrane region" description="Helical" evidence="7">
    <location>
        <begin position="51"/>
        <end position="75"/>
    </location>
</feature>
<feature type="transmembrane region" description="Helical" evidence="7">
    <location>
        <begin position="114"/>
        <end position="133"/>
    </location>
</feature>
<name>A0AAD3UCT7_AERHY</name>
<dbReference type="GO" id="GO:0005886">
    <property type="term" value="C:plasma membrane"/>
    <property type="evidence" value="ECO:0007669"/>
    <property type="project" value="UniProtKB-SubCell"/>
</dbReference>